<dbReference type="EMBL" id="MU855037">
    <property type="protein sequence ID" value="KAK4031173.1"/>
    <property type="molecule type" value="Genomic_DNA"/>
</dbReference>
<evidence type="ECO:0000313" key="1">
    <source>
        <dbReference type="EMBL" id="KAK4031173.1"/>
    </source>
</evidence>
<organism evidence="1 2">
    <name type="scientific">Parachaetomium inaequale</name>
    <dbReference type="NCBI Taxonomy" id="2588326"/>
    <lineage>
        <taxon>Eukaryota</taxon>
        <taxon>Fungi</taxon>
        <taxon>Dikarya</taxon>
        <taxon>Ascomycota</taxon>
        <taxon>Pezizomycotina</taxon>
        <taxon>Sordariomycetes</taxon>
        <taxon>Sordariomycetidae</taxon>
        <taxon>Sordariales</taxon>
        <taxon>Chaetomiaceae</taxon>
        <taxon>Parachaetomium</taxon>
    </lineage>
</organism>
<dbReference type="AlphaFoldDB" id="A0AAN6P3P4"/>
<name>A0AAN6P3P4_9PEZI</name>
<proteinExistence type="predicted"/>
<dbReference type="Proteomes" id="UP001303115">
    <property type="component" value="Unassembled WGS sequence"/>
</dbReference>
<comment type="caution">
    <text evidence="1">The sequence shown here is derived from an EMBL/GenBank/DDBJ whole genome shotgun (WGS) entry which is preliminary data.</text>
</comment>
<reference evidence="2" key="1">
    <citation type="journal article" date="2023" name="Mol. Phylogenet. Evol.">
        <title>Genome-scale phylogeny and comparative genomics of the fungal order Sordariales.</title>
        <authorList>
            <person name="Hensen N."/>
            <person name="Bonometti L."/>
            <person name="Westerberg I."/>
            <person name="Brannstrom I.O."/>
            <person name="Guillou S."/>
            <person name="Cros-Aarteil S."/>
            <person name="Calhoun S."/>
            <person name="Haridas S."/>
            <person name="Kuo A."/>
            <person name="Mondo S."/>
            <person name="Pangilinan J."/>
            <person name="Riley R."/>
            <person name="LaButti K."/>
            <person name="Andreopoulos B."/>
            <person name="Lipzen A."/>
            <person name="Chen C."/>
            <person name="Yan M."/>
            <person name="Daum C."/>
            <person name="Ng V."/>
            <person name="Clum A."/>
            <person name="Steindorff A."/>
            <person name="Ohm R.A."/>
            <person name="Martin F."/>
            <person name="Silar P."/>
            <person name="Natvig D.O."/>
            <person name="Lalanne C."/>
            <person name="Gautier V."/>
            <person name="Ament-Velasquez S.L."/>
            <person name="Kruys A."/>
            <person name="Hutchinson M.I."/>
            <person name="Powell A.J."/>
            <person name="Barry K."/>
            <person name="Miller A.N."/>
            <person name="Grigoriev I.V."/>
            <person name="Debuchy R."/>
            <person name="Gladieux P."/>
            <person name="Hiltunen Thoren M."/>
            <person name="Johannesson H."/>
        </authorList>
    </citation>
    <scope>NUCLEOTIDE SEQUENCE [LARGE SCALE GENOMIC DNA]</scope>
    <source>
        <strain evidence="2">CBS 284.82</strain>
    </source>
</reference>
<protein>
    <submittedName>
        <fullName evidence="1">Uncharacterized protein</fullName>
    </submittedName>
</protein>
<accession>A0AAN6P3P4</accession>
<keyword evidence="2" id="KW-1185">Reference proteome</keyword>
<sequence length="336" mass="35528">MVLPTCFISIPALPDIVTVSTYPVQPLFAYAPTNTNYFGGTSCGLSSLVTPTLYSLPTQTVKCTLPASVSGKAYSVTPVIWVPRTVSKSVYVNNPYTCDPIPAASINKGNFKFACKSLLGKDMGKGDHTISWKLPTAAGSIRPFTFYACPPTSTPKYVVNTALAKTTLVPTTHAYVTTTSTMTVGSTTTVTVPTRTSTCFYTVTVAPPLGPHVRRAGGADVQPSSDTELPASDSVVVDVDAGHNLAHVSHGTDNSTDIVMDLKERAASATPTIGKPDFTYPPYGVTTIYVKSISTSLWTYMKVSTFHKTGPAVTTTASVVVWTTSTVMVTGTPVSR</sequence>
<gene>
    <name evidence="1" type="ORF">C8A01DRAFT_21577</name>
</gene>
<evidence type="ECO:0000313" key="2">
    <source>
        <dbReference type="Proteomes" id="UP001303115"/>
    </source>
</evidence>